<dbReference type="SUPFAM" id="SSF54791">
    <property type="entry name" value="Eukaryotic type KH-domain (KH-domain type I)"/>
    <property type="match status" value="1"/>
</dbReference>
<proteinExistence type="predicted"/>
<dbReference type="EMBL" id="CAAALY010293719">
    <property type="protein sequence ID" value="VEL44292.1"/>
    <property type="molecule type" value="Genomic_DNA"/>
</dbReference>
<evidence type="ECO:0000313" key="3">
    <source>
        <dbReference type="Proteomes" id="UP000784294"/>
    </source>
</evidence>
<dbReference type="Gene3D" id="3.30.1370.10">
    <property type="entry name" value="K Homology domain, type 1"/>
    <property type="match status" value="1"/>
</dbReference>
<evidence type="ECO:0000313" key="2">
    <source>
        <dbReference type="EMBL" id="VEL44292.1"/>
    </source>
</evidence>
<gene>
    <name evidence="2" type="ORF">PXEA_LOCUS37732</name>
</gene>
<dbReference type="InterPro" id="IPR036612">
    <property type="entry name" value="KH_dom_type_1_sf"/>
</dbReference>
<dbReference type="Pfam" id="PF00013">
    <property type="entry name" value="KH_1"/>
    <property type="match status" value="1"/>
</dbReference>
<sequence>MGFQVLSCEQLKKNLDYNDFVHPILIGAGQSALHRVQSRFNVTIEFPSRLAKGAAGNTVIVMGEQSNVDEACDYLINRANDLVSLSFSAEYTKMDTCISETN</sequence>
<feature type="domain" description="K Homology" evidence="1">
    <location>
        <begin position="22"/>
        <end position="75"/>
    </location>
</feature>
<comment type="caution">
    <text evidence="2">The sequence shown here is derived from an EMBL/GenBank/DDBJ whole genome shotgun (WGS) entry which is preliminary data.</text>
</comment>
<keyword evidence="3" id="KW-1185">Reference proteome</keyword>
<organism evidence="2 3">
    <name type="scientific">Protopolystoma xenopodis</name>
    <dbReference type="NCBI Taxonomy" id="117903"/>
    <lineage>
        <taxon>Eukaryota</taxon>
        <taxon>Metazoa</taxon>
        <taxon>Spiralia</taxon>
        <taxon>Lophotrochozoa</taxon>
        <taxon>Platyhelminthes</taxon>
        <taxon>Monogenea</taxon>
        <taxon>Polyopisthocotylea</taxon>
        <taxon>Polystomatidea</taxon>
        <taxon>Polystomatidae</taxon>
        <taxon>Protopolystoma</taxon>
    </lineage>
</organism>
<protein>
    <recommendedName>
        <fullName evidence="1">K Homology domain-containing protein</fullName>
    </recommendedName>
</protein>
<dbReference type="AlphaFoldDB" id="A0A3S5C9L1"/>
<evidence type="ECO:0000259" key="1">
    <source>
        <dbReference type="Pfam" id="PF00013"/>
    </source>
</evidence>
<dbReference type="OrthoDB" id="10027144at2759"/>
<accession>A0A3S5C9L1</accession>
<reference evidence="2" key="1">
    <citation type="submission" date="2018-11" db="EMBL/GenBank/DDBJ databases">
        <authorList>
            <consortium name="Pathogen Informatics"/>
        </authorList>
    </citation>
    <scope>NUCLEOTIDE SEQUENCE</scope>
</reference>
<dbReference type="InterPro" id="IPR004088">
    <property type="entry name" value="KH_dom_type_1"/>
</dbReference>
<name>A0A3S5C9L1_9PLAT</name>
<dbReference type="Proteomes" id="UP000784294">
    <property type="component" value="Unassembled WGS sequence"/>
</dbReference>
<dbReference type="GO" id="GO:0003723">
    <property type="term" value="F:RNA binding"/>
    <property type="evidence" value="ECO:0007669"/>
    <property type="project" value="InterPro"/>
</dbReference>